<evidence type="ECO:0000256" key="1">
    <source>
        <dbReference type="SAM" id="MobiDB-lite"/>
    </source>
</evidence>
<comment type="caution">
    <text evidence="3">The sequence shown here is derived from an EMBL/GenBank/DDBJ whole genome shotgun (WGS) entry which is preliminary data.</text>
</comment>
<gene>
    <name evidence="3" type="ORF">PoB_006340600</name>
</gene>
<feature type="transmembrane region" description="Helical" evidence="2">
    <location>
        <begin position="885"/>
        <end position="909"/>
    </location>
</feature>
<keyword evidence="4" id="KW-1185">Reference proteome</keyword>
<dbReference type="EMBL" id="BLXT01007159">
    <property type="protein sequence ID" value="GFO36901.1"/>
    <property type="molecule type" value="Genomic_DNA"/>
</dbReference>
<keyword evidence="2" id="KW-0812">Transmembrane</keyword>
<evidence type="ECO:0000313" key="3">
    <source>
        <dbReference type="EMBL" id="GFO36901.1"/>
    </source>
</evidence>
<keyword evidence="2" id="KW-0472">Membrane</keyword>
<proteinExistence type="predicted"/>
<feature type="region of interest" description="Disordered" evidence="1">
    <location>
        <begin position="932"/>
        <end position="953"/>
    </location>
</feature>
<dbReference type="Proteomes" id="UP000735302">
    <property type="component" value="Unassembled WGS sequence"/>
</dbReference>
<evidence type="ECO:0000256" key="2">
    <source>
        <dbReference type="SAM" id="Phobius"/>
    </source>
</evidence>
<protein>
    <submittedName>
        <fullName evidence="3">Uncharacterized protein</fullName>
    </submittedName>
</protein>
<evidence type="ECO:0000313" key="4">
    <source>
        <dbReference type="Proteomes" id="UP000735302"/>
    </source>
</evidence>
<organism evidence="3 4">
    <name type="scientific">Plakobranchus ocellatus</name>
    <dbReference type="NCBI Taxonomy" id="259542"/>
    <lineage>
        <taxon>Eukaryota</taxon>
        <taxon>Metazoa</taxon>
        <taxon>Spiralia</taxon>
        <taxon>Lophotrochozoa</taxon>
        <taxon>Mollusca</taxon>
        <taxon>Gastropoda</taxon>
        <taxon>Heterobranchia</taxon>
        <taxon>Euthyneura</taxon>
        <taxon>Panpulmonata</taxon>
        <taxon>Sacoglossa</taxon>
        <taxon>Placobranchoidea</taxon>
        <taxon>Plakobranchidae</taxon>
        <taxon>Plakobranchus</taxon>
    </lineage>
</organism>
<keyword evidence="2" id="KW-1133">Transmembrane helix</keyword>
<sequence>MTSDLISIDDRDRYNHSLISSVTFLDLVNAGQILDNARVVILATDHLNRYRISVWGQRNTRFILGIVKVCDGQAWDIDTLPSTATTLSPPVEILENPQIFQHSAKPWELWRKSANLEHRNDSLLQGYHRSKSQRIRESFLPEVLSRSNSYRFRGGLARSRELQHTRLNELLLDEIRNLNLYGFRNESERHYNVTTFFPNLVFSKSRVSRNRTSSNSEKLAANKKTDSHTHIDKGFKYSKVVGPEMKYYPQYTDGVTPAIDRKSKMKQLPTWFKTFGPERSYQSIICNNSKHFLQPRPANISSLSIKRSMRDDIIYKPTGFYDIVKASIHISDFLFPHKVDTSSRMGPALESVIFKNQTLPLNYTQLVTSENTHFMQTFDIISSQTTPFLFTRDLVQPPITISEPIKSEINSKKVKLQDSSYFWSSSFKVLDAGKKSSSVKSDMLKPTSTKRPTLVKKDASNIHEISLWGSETIPLYKQSSSGGTLTPRIEVESIDKSTLHPSLTLKKIEEIGRKQTHLDQVRLYKSTRNKDILSGSLQVHQNHVQLLSLMPLINDKSRNIQSPAWGSLVNVPLRFSNDVKPSVTAKDVSHLQNQTSLAFESSIFVNRDLLSRITTSRRTVSSSDLPQGFLKSEAFQYVRDEYTQIYVDPSNRPEKDPPTDFLLSEPFYFTHDKHLVTSLPNAPPLQTGADFVHGFLESEPFYYIPDNQLFQGTKTTSYHLPRDSSQLSQGTPLTPSYVSVASSLPSKKDPPNGFLESEPFHFEATELFVTSARPSGSFLETMQYATEPLPATLLSTGPTQFTFNPAVSIAGPEYTKTAMSEWSASELPSISASPTENDINPSSADQSIALSSSIQIAVMSSSANASQGEGYAKDQGQGMMERDTFWPIVAALVVGIPSVIVFGIAITVFHRRRTPDPQKLFNMQTLRSAHIDTSDSDMGNNIEVPSPARGAIS</sequence>
<dbReference type="AlphaFoldDB" id="A0AAV4CYU1"/>
<accession>A0AAV4CYU1</accession>
<name>A0AAV4CYU1_9GAST</name>
<reference evidence="3 4" key="1">
    <citation type="journal article" date="2021" name="Elife">
        <title>Chloroplast acquisition without the gene transfer in kleptoplastic sea slugs, Plakobranchus ocellatus.</title>
        <authorList>
            <person name="Maeda T."/>
            <person name="Takahashi S."/>
            <person name="Yoshida T."/>
            <person name="Shimamura S."/>
            <person name="Takaki Y."/>
            <person name="Nagai Y."/>
            <person name="Toyoda A."/>
            <person name="Suzuki Y."/>
            <person name="Arimoto A."/>
            <person name="Ishii H."/>
            <person name="Satoh N."/>
            <person name="Nishiyama T."/>
            <person name="Hasebe M."/>
            <person name="Maruyama T."/>
            <person name="Minagawa J."/>
            <person name="Obokata J."/>
            <person name="Shigenobu S."/>
        </authorList>
    </citation>
    <scope>NUCLEOTIDE SEQUENCE [LARGE SCALE GENOMIC DNA]</scope>
</reference>